<evidence type="ECO:0000313" key="2">
    <source>
        <dbReference type="EMBL" id="QDL08367.1"/>
    </source>
</evidence>
<organism evidence="2 3">
    <name type="scientific">Brasilonema sennae CENA114</name>
    <dbReference type="NCBI Taxonomy" id="415709"/>
    <lineage>
        <taxon>Bacteria</taxon>
        <taxon>Bacillati</taxon>
        <taxon>Cyanobacteriota</taxon>
        <taxon>Cyanophyceae</taxon>
        <taxon>Nostocales</taxon>
        <taxon>Scytonemataceae</taxon>
        <taxon>Brasilonema</taxon>
        <taxon>Bromeliae group (in: Brasilonema)</taxon>
    </lineage>
</organism>
<dbReference type="AlphaFoldDB" id="A0A856MGZ1"/>
<protein>
    <submittedName>
        <fullName evidence="2">Uncharacterized protein</fullName>
    </submittedName>
</protein>
<name>A0A856MGZ1_9CYAN</name>
<dbReference type="Proteomes" id="UP000503129">
    <property type="component" value="Chromosome"/>
</dbReference>
<gene>
    <name evidence="2" type="ORF">DP114_11060</name>
</gene>
<accession>A0A856MGZ1</accession>
<evidence type="ECO:0000256" key="1">
    <source>
        <dbReference type="SAM" id="MobiDB-lite"/>
    </source>
</evidence>
<reference evidence="2 3" key="1">
    <citation type="submission" date="2018-06" db="EMBL/GenBank/DDBJ databases">
        <title>Comparative genomics of Brasilonema spp. strains.</title>
        <authorList>
            <person name="Alvarenga D.O."/>
            <person name="Fiore M.F."/>
            <person name="Varani A.M."/>
        </authorList>
    </citation>
    <scope>NUCLEOTIDE SEQUENCE [LARGE SCALE GENOMIC DNA]</scope>
    <source>
        <strain evidence="2 3">CENA114</strain>
    </source>
</reference>
<dbReference type="KEGG" id="bsen:DP114_11060"/>
<keyword evidence="3" id="KW-1185">Reference proteome</keyword>
<sequence>MPREGKRQVLQRGGSFSGETSPENVPWEPPPVATTVKARRGKLPPTDFGGTPTPGPYGGKPLRVCAERTPEGERQMPAEGDPPAALVSPPAGLAPQGAGSPPAGLAPLQYMCISLN</sequence>
<feature type="compositionally biased region" description="Basic and acidic residues" evidence="1">
    <location>
        <begin position="65"/>
        <end position="76"/>
    </location>
</feature>
<feature type="region of interest" description="Disordered" evidence="1">
    <location>
        <begin position="1"/>
        <end position="102"/>
    </location>
</feature>
<dbReference type="EMBL" id="CP030118">
    <property type="protein sequence ID" value="QDL08367.1"/>
    <property type="molecule type" value="Genomic_DNA"/>
</dbReference>
<evidence type="ECO:0000313" key="3">
    <source>
        <dbReference type="Proteomes" id="UP000503129"/>
    </source>
</evidence>
<proteinExistence type="predicted"/>